<dbReference type="InterPro" id="IPR043129">
    <property type="entry name" value="ATPase_NBD"/>
</dbReference>
<evidence type="ECO:0000313" key="3">
    <source>
        <dbReference type="EMBL" id="GAI84405.1"/>
    </source>
</evidence>
<accession>X1TA31</accession>
<dbReference type="AlphaFoldDB" id="X1TA31"/>
<dbReference type="PANTHER" id="PTHR43095:SF5">
    <property type="entry name" value="XYLULOSE KINASE"/>
    <property type="match status" value="1"/>
</dbReference>
<feature type="non-terminal residue" evidence="3">
    <location>
        <position position="1"/>
    </location>
</feature>
<protein>
    <submittedName>
        <fullName evidence="3">Uncharacterized protein</fullName>
    </submittedName>
</protein>
<dbReference type="EMBL" id="BARW01011131">
    <property type="protein sequence ID" value="GAI84405.1"/>
    <property type="molecule type" value="Genomic_DNA"/>
</dbReference>
<sequence length="78" mass="9117">TAGGIVRWFRDQFCVKEREAERELNISAYRLLDEEAEDIPPGSEGLLLLPYFMGERSPIWDTLNDFYLISVILYKSFL</sequence>
<organism evidence="3">
    <name type="scientific">marine sediment metagenome</name>
    <dbReference type="NCBI Taxonomy" id="412755"/>
    <lineage>
        <taxon>unclassified sequences</taxon>
        <taxon>metagenomes</taxon>
        <taxon>ecological metagenomes</taxon>
    </lineage>
</organism>
<evidence type="ECO:0000256" key="1">
    <source>
        <dbReference type="ARBA" id="ARBA00022679"/>
    </source>
</evidence>
<proteinExistence type="predicted"/>
<dbReference type="SUPFAM" id="SSF53067">
    <property type="entry name" value="Actin-like ATPase domain"/>
    <property type="match status" value="1"/>
</dbReference>
<evidence type="ECO:0000256" key="2">
    <source>
        <dbReference type="ARBA" id="ARBA00022777"/>
    </source>
</evidence>
<dbReference type="Gene3D" id="3.30.420.40">
    <property type="match status" value="1"/>
</dbReference>
<comment type="caution">
    <text evidence="3">The sequence shown here is derived from an EMBL/GenBank/DDBJ whole genome shotgun (WGS) entry which is preliminary data.</text>
</comment>
<dbReference type="PANTHER" id="PTHR43095">
    <property type="entry name" value="SUGAR KINASE"/>
    <property type="match status" value="1"/>
</dbReference>
<reference evidence="3" key="1">
    <citation type="journal article" date="2014" name="Front. Microbiol.">
        <title>High frequency of phylogenetically diverse reductive dehalogenase-homologous genes in deep subseafloor sedimentary metagenomes.</title>
        <authorList>
            <person name="Kawai M."/>
            <person name="Futagami T."/>
            <person name="Toyoda A."/>
            <person name="Takaki Y."/>
            <person name="Nishi S."/>
            <person name="Hori S."/>
            <person name="Arai W."/>
            <person name="Tsubouchi T."/>
            <person name="Morono Y."/>
            <person name="Uchiyama I."/>
            <person name="Ito T."/>
            <person name="Fujiyama A."/>
            <person name="Inagaki F."/>
            <person name="Takami H."/>
        </authorList>
    </citation>
    <scope>NUCLEOTIDE SEQUENCE</scope>
    <source>
        <strain evidence="3">Expedition CK06-06</strain>
    </source>
</reference>
<keyword evidence="1" id="KW-0808">Transferase</keyword>
<keyword evidence="2" id="KW-0418">Kinase</keyword>
<dbReference type="GO" id="GO:0016301">
    <property type="term" value="F:kinase activity"/>
    <property type="evidence" value="ECO:0007669"/>
    <property type="project" value="UniProtKB-KW"/>
</dbReference>
<dbReference type="InterPro" id="IPR050406">
    <property type="entry name" value="FGGY_Carb_Kinase"/>
</dbReference>
<gene>
    <name evidence="3" type="ORF">S12H4_21602</name>
</gene>
<name>X1TA31_9ZZZZ</name>